<organism evidence="1 2">
    <name type="scientific">Kitasatospora cinereorecta</name>
    <dbReference type="NCBI Taxonomy" id="285560"/>
    <lineage>
        <taxon>Bacteria</taxon>
        <taxon>Bacillati</taxon>
        <taxon>Actinomycetota</taxon>
        <taxon>Actinomycetes</taxon>
        <taxon>Kitasatosporales</taxon>
        <taxon>Streptomycetaceae</taxon>
        <taxon>Kitasatospora</taxon>
    </lineage>
</organism>
<accession>A0ABW0VDS8</accession>
<dbReference type="EMBL" id="JBHSOC010000025">
    <property type="protein sequence ID" value="MFC5642992.1"/>
    <property type="molecule type" value="Genomic_DNA"/>
</dbReference>
<sequence>MTYNLFLGLGTIKKDQEAGRIFEVPEALAGEDEEFSLGSYGEPFLADAYSAFRITRIRWATDADSDPATGTVRCAEFEFEHHWPLFADPAWQFGIRLQGDGTFDRWLAGARAEGHAIQSYSWTPEATR</sequence>
<evidence type="ECO:0000313" key="1">
    <source>
        <dbReference type="EMBL" id="MFC5642992.1"/>
    </source>
</evidence>
<dbReference type="Proteomes" id="UP001596066">
    <property type="component" value="Unassembled WGS sequence"/>
</dbReference>
<reference evidence="2" key="1">
    <citation type="journal article" date="2019" name="Int. J. Syst. Evol. Microbiol.">
        <title>The Global Catalogue of Microorganisms (GCM) 10K type strain sequencing project: providing services to taxonomists for standard genome sequencing and annotation.</title>
        <authorList>
            <consortium name="The Broad Institute Genomics Platform"/>
            <consortium name="The Broad Institute Genome Sequencing Center for Infectious Disease"/>
            <person name="Wu L."/>
            <person name="Ma J."/>
        </authorList>
    </citation>
    <scope>NUCLEOTIDE SEQUENCE [LARGE SCALE GENOMIC DNA]</scope>
    <source>
        <strain evidence="2">CGMCC 4.1622</strain>
    </source>
</reference>
<comment type="caution">
    <text evidence="1">The sequence shown here is derived from an EMBL/GenBank/DDBJ whole genome shotgun (WGS) entry which is preliminary data.</text>
</comment>
<proteinExistence type="predicted"/>
<name>A0ABW0VDS8_9ACTN</name>
<dbReference type="RefSeq" id="WP_346140534.1">
    <property type="nucleotide sequence ID" value="NZ_BAAAUA010000001.1"/>
</dbReference>
<protein>
    <submittedName>
        <fullName evidence="1">Uncharacterized protein</fullName>
    </submittedName>
</protein>
<keyword evidence="2" id="KW-1185">Reference proteome</keyword>
<evidence type="ECO:0000313" key="2">
    <source>
        <dbReference type="Proteomes" id="UP001596066"/>
    </source>
</evidence>
<gene>
    <name evidence="1" type="ORF">ACFPZF_16705</name>
</gene>